<evidence type="ECO:0000256" key="1">
    <source>
        <dbReference type="ARBA" id="ARBA00022801"/>
    </source>
</evidence>
<dbReference type="KEGG" id="smag:AN936_09965"/>
<dbReference type="Gene3D" id="3.40.50.1820">
    <property type="entry name" value="alpha/beta hydrolase"/>
    <property type="match status" value="1"/>
</dbReference>
<accession>A0A0N9UX29</accession>
<protein>
    <submittedName>
        <fullName evidence="5">Histidine triad (HIT) protein</fullName>
    </submittedName>
</protein>
<name>A0A0N9UX29_SPHMC</name>
<dbReference type="PANTHER" id="PTHR22946:SF9">
    <property type="entry name" value="POLYKETIDE TRANSFERASE AF380"/>
    <property type="match status" value="1"/>
</dbReference>
<sequence>MKAIRITIAAALLALPLPALAQAPDLPAAIYTDPPADKAHPAAMEVVHIPSGGVEINGVVYIPAGAGPHPAVILCHGLPGNEKSLDLAQAMRRAGWTVITFNYRGSWGSPGQYRFGQNLEDADAVLAFARDPANAAKLRIDPERLVIMGHSMGGWVSALTAAKDKKLLGAAMISAANLGAFGQMPREQLAAGMKANGQEALAGTSPEIMADELIAKGDAFDFLKAAPALTNTSLFILSSDDGLAPGTDALAANIRDSGGTKLRTLHVATDHSWSDARVRLQTEVLRWLETLKTRE</sequence>
<dbReference type="PATRIC" id="fig|33050.5.peg.2058"/>
<keyword evidence="3" id="KW-0732">Signal</keyword>
<reference evidence="5 6" key="1">
    <citation type="journal article" date="2015" name="Genome Announc.">
        <title>Complete Genome Sequence of Polypropylene Glycol- and Polyethylene Glycol-Degrading Sphingopyxis macrogoltabida Strain EY-1.</title>
        <authorList>
            <person name="Ohtsubo Y."/>
            <person name="Nagata Y."/>
            <person name="Numata M."/>
            <person name="Tsuchikane K."/>
            <person name="Hosoyama A."/>
            <person name="Yamazoe A."/>
            <person name="Tsuda M."/>
            <person name="Fujita N."/>
            <person name="Kawai F."/>
        </authorList>
    </citation>
    <scope>NUCLEOTIDE SEQUENCE [LARGE SCALE GENOMIC DNA]</scope>
    <source>
        <strain evidence="5 6">EY-1</strain>
    </source>
</reference>
<dbReference type="RefSeq" id="WP_054588003.1">
    <property type="nucleotide sequence ID" value="NZ_CP012700.1"/>
</dbReference>
<dbReference type="PANTHER" id="PTHR22946">
    <property type="entry name" value="DIENELACTONE HYDROLASE DOMAIN-CONTAINING PROTEIN-RELATED"/>
    <property type="match status" value="1"/>
</dbReference>
<feature type="signal peptide" evidence="3">
    <location>
        <begin position="1"/>
        <end position="21"/>
    </location>
</feature>
<feature type="domain" description="AB hydrolase-1" evidence="4">
    <location>
        <begin position="70"/>
        <end position="180"/>
    </location>
</feature>
<comment type="similarity">
    <text evidence="2">Belongs to the AB hydrolase superfamily. FUS2 hydrolase family.</text>
</comment>
<dbReference type="Proteomes" id="UP000058074">
    <property type="component" value="Chromosome"/>
</dbReference>
<dbReference type="OrthoDB" id="5902829at2"/>
<dbReference type="EMBL" id="CP012700">
    <property type="protein sequence ID" value="ALH80682.1"/>
    <property type="molecule type" value="Genomic_DNA"/>
</dbReference>
<evidence type="ECO:0000313" key="6">
    <source>
        <dbReference type="Proteomes" id="UP000058074"/>
    </source>
</evidence>
<evidence type="ECO:0000256" key="3">
    <source>
        <dbReference type="SAM" id="SignalP"/>
    </source>
</evidence>
<evidence type="ECO:0000259" key="4">
    <source>
        <dbReference type="Pfam" id="PF00561"/>
    </source>
</evidence>
<dbReference type="InterPro" id="IPR000073">
    <property type="entry name" value="AB_hydrolase_1"/>
</dbReference>
<dbReference type="AlphaFoldDB" id="A0A0N9UX29"/>
<proteinExistence type="inferred from homology"/>
<keyword evidence="1" id="KW-0378">Hydrolase</keyword>
<organism evidence="5 6">
    <name type="scientific">Sphingopyxis macrogoltabida</name>
    <name type="common">Sphingomonas macrogoltabidus</name>
    <dbReference type="NCBI Taxonomy" id="33050"/>
    <lineage>
        <taxon>Bacteria</taxon>
        <taxon>Pseudomonadati</taxon>
        <taxon>Pseudomonadota</taxon>
        <taxon>Alphaproteobacteria</taxon>
        <taxon>Sphingomonadales</taxon>
        <taxon>Sphingomonadaceae</taxon>
        <taxon>Sphingopyxis</taxon>
    </lineage>
</organism>
<dbReference type="InterPro" id="IPR029058">
    <property type="entry name" value="AB_hydrolase_fold"/>
</dbReference>
<evidence type="ECO:0000256" key="2">
    <source>
        <dbReference type="ARBA" id="ARBA00038115"/>
    </source>
</evidence>
<dbReference type="InterPro" id="IPR050261">
    <property type="entry name" value="FrsA_esterase"/>
</dbReference>
<dbReference type="Pfam" id="PF00561">
    <property type="entry name" value="Abhydrolase_1"/>
    <property type="match status" value="1"/>
</dbReference>
<dbReference type="SUPFAM" id="SSF53474">
    <property type="entry name" value="alpha/beta-Hydrolases"/>
    <property type="match status" value="1"/>
</dbReference>
<feature type="chain" id="PRO_5006039135" evidence="3">
    <location>
        <begin position="22"/>
        <end position="295"/>
    </location>
</feature>
<evidence type="ECO:0000313" key="5">
    <source>
        <dbReference type="EMBL" id="ALH80682.1"/>
    </source>
</evidence>
<gene>
    <name evidence="5" type="ORF">AN936_09965</name>
</gene>
<dbReference type="GO" id="GO:0052689">
    <property type="term" value="F:carboxylic ester hydrolase activity"/>
    <property type="evidence" value="ECO:0007669"/>
    <property type="project" value="UniProtKB-ARBA"/>
</dbReference>